<evidence type="ECO:0000313" key="3">
    <source>
        <dbReference type="Proteomes" id="UP000006671"/>
    </source>
</evidence>
<dbReference type="AlphaFoldDB" id="D2V559"/>
<dbReference type="RefSeq" id="XP_002680962.1">
    <property type="nucleotide sequence ID" value="XM_002680916.1"/>
</dbReference>
<accession>D2V559</accession>
<dbReference type="VEuPathDB" id="AmoebaDB:NAEGRDRAFT_46792"/>
<dbReference type="KEGG" id="ngr:NAEGRDRAFT_46792"/>
<feature type="compositionally biased region" description="Polar residues" evidence="1">
    <location>
        <begin position="1151"/>
        <end position="1176"/>
    </location>
</feature>
<feature type="region of interest" description="Disordered" evidence="1">
    <location>
        <begin position="681"/>
        <end position="701"/>
    </location>
</feature>
<feature type="region of interest" description="Disordered" evidence="1">
    <location>
        <begin position="68"/>
        <end position="97"/>
    </location>
</feature>
<sequence length="1245" mass="139111">MGRSPFHRTGSNGGSLSVGRKSPLIGNNSHSSTPSLLDTDNHHKNDQFSAPHRSSALRNAMENFNNAKQNSSATTGSSLFTPPPLIQSEGLPSQKRGPLLKRVSTSNMQITAFDIPSIQIDIAKEVPKAQGLSEIINTVTTTPPTVDTNETMRGIDLTKSPKSARSLVGNGGFVLKRRESVFNPAGVEKTPTSSTPKLEYVVPSLQNHYPQTVNDLYIKTMQEKNHRVIGNNAGNDSKKSKPRPQTAGATYSRRNNPAVHDEDDDEHVLNSARVNITSADLIVDTGVPSKTSSKNKKNKKENPADNINLLGIPGFIHPPIGEDAVPYGTYKNDKQANAEHLILRHSTELLNSESLEGQVTSDYYQKLEQELWKFEHVSRGKNKAMMVTHGNNVKLFNRGEPVEEFYNKYLLYQKDLIEKNEDFETMKQTMKKIRQRAKSTGSPMKSKIESENQSEKHVVFKRQTEEQPFNKENAKENNLWERKKKKRLKPISQFVQEQVSNSLTQEHNGGTFITEVQTNNEKPLTTKSSVISIAIPLSARSITSSIGPGGGGGGGYDLFITDEQVDIAERNKKTKLGLIDTIKRASGAQDKKKGDYVTGVNHAAQSGIGGIVAKFPSEELGESEERLKRVKAKEIPLQSNHGYHTIVDIEDCEVDYQTADLERVFPPIKIATFVANVPEKSSNNLTPLTPGSGTNSSNSSTASLHNLINNQSISVNNSASFVSTSMSHTNMFASNVDHIIDSIRSRIQYKNISNINVDELNSAALNKQLIDEEHEQMLDEKLQQFEGEFKSIMSEVNKFSHSVTPGFDPNGDGPHGSNFLIKKGAVDINGETFYKTKDLSPRKVDALKKKKEAKTVTFRKTSSGQWRRDFISTQTKLQYDLLVKLDDRSENRNVVAGSNEHLTKVSKKVMKSSEKLALYKVGNHKKTRTQESLWDKSKGKLDMQTTKFYQTILFYKRLTVFLEVIQAPSSANKLLIGFLNRLRFKLIKNPTLKHTKESLFFSLILQVIEDSNTIEGPIVLSDMNDKNQDEAPIDLFFSNRETIKVIQFLNAELSIKHDDLFSFLGKLPIKQNKLLLELKAKMKQKEEEGLSSKANIALSKSTGSPTIPPIINSNPSNNSNQFPLLSSNPQTNTTYPKMSEHHQQVKVPHHPTNQDSSRIASEKVNNNSIHNPNTQIQEREYNYSVQANTYPLQDNAQHLPKDTEPSNRCLQPTELDKSLLNQNSTNKEEKRAKTNRTRISISELL</sequence>
<dbReference type="Proteomes" id="UP000006671">
    <property type="component" value="Unassembled WGS sequence"/>
</dbReference>
<organism evidence="3">
    <name type="scientific">Naegleria gruberi</name>
    <name type="common">Amoeba</name>
    <dbReference type="NCBI Taxonomy" id="5762"/>
    <lineage>
        <taxon>Eukaryota</taxon>
        <taxon>Discoba</taxon>
        <taxon>Heterolobosea</taxon>
        <taxon>Tetramitia</taxon>
        <taxon>Eutetramitia</taxon>
        <taxon>Vahlkampfiidae</taxon>
        <taxon>Naegleria</taxon>
    </lineage>
</organism>
<feature type="compositionally biased region" description="Polar residues" evidence="1">
    <location>
        <begin position="68"/>
        <end position="80"/>
    </location>
</feature>
<feature type="compositionally biased region" description="Polar residues" evidence="1">
    <location>
        <begin position="1092"/>
        <end position="1103"/>
    </location>
</feature>
<feature type="region of interest" description="Disordered" evidence="1">
    <location>
        <begin position="1"/>
        <end position="53"/>
    </location>
</feature>
<feature type="region of interest" description="Disordered" evidence="1">
    <location>
        <begin position="1087"/>
        <end position="1178"/>
    </location>
</feature>
<feature type="region of interest" description="Disordered" evidence="1">
    <location>
        <begin position="229"/>
        <end position="266"/>
    </location>
</feature>
<dbReference type="GeneID" id="8849667"/>
<evidence type="ECO:0000313" key="2">
    <source>
        <dbReference type="EMBL" id="EFC48218.1"/>
    </source>
</evidence>
<feature type="compositionally biased region" description="Basic and acidic residues" evidence="1">
    <location>
        <begin position="446"/>
        <end position="457"/>
    </location>
</feature>
<feature type="compositionally biased region" description="Low complexity" evidence="1">
    <location>
        <begin position="691"/>
        <end position="701"/>
    </location>
</feature>
<feature type="compositionally biased region" description="Polar residues" evidence="1">
    <location>
        <begin position="25"/>
        <end position="38"/>
    </location>
</feature>
<evidence type="ECO:0000256" key="1">
    <source>
        <dbReference type="SAM" id="MobiDB-lite"/>
    </source>
</evidence>
<feature type="compositionally biased region" description="Low complexity" evidence="1">
    <location>
        <begin position="1109"/>
        <end position="1129"/>
    </location>
</feature>
<protein>
    <submittedName>
        <fullName evidence="2">Predicted protein</fullName>
    </submittedName>
</protein>
<keyword evidence="3" id="KW-1185">Reference proteome</keyword>
<proteinExistence type="predicted"/>
<feature type="region of interest" description="Disordered" evidence="1">
    <location>
        <begin position="434"/>
        <end position="457"/>
    </location>
</feature>
<gene>
    <name evidence="2" type="ORF">NAEGRDRAFT_46792</name>
</gene>
<dbReference type="EMBL" id="GG738852">
    <property type="protein sequence ID" value="EFC48218.1"/>
    <property type="molecule type" value="Genomic_DNA"/>
</dbReference>
<name>D2V559_NAEGR</name>
<reference evidence="2 3" key="1">
    <citation type="journal article" date="2010" name="Cell">
        <title>The genome of Naegleria gruberi illuminates early eukaryotic versatility.</title>
        <authorList>
            <person name="Fritz-Laylin L.K."/>
            <person name="Prochnik S.E."/>
            <person name="Ginger M.L."/>
            <person name="Dacks J.B."/>
            <person name="Carpenter M.L."/>
            <person name="Field M.C."/>
            <person name="Kuo A."/>
            <person name="Paredez A."/>
            <person name="Chapman J."/>
            <person name="Pham J."/>
            <person name="Shu S."/>
            <person name="Neupane R."/>
            <person name="Cipriano M."/>
            <person name="Mancuso J."/>
            <person name="Tu H."/>
            <person name="Salamov A."/>
            <person name="Lindquist E."/>
            <person name="Shapiro H."/>
            <person name="Lucas S."/>
            <person name="Grigoriev I.V."/>
            <person name="Cande W.Z."/>
            <person name="Fulton C."/>
            <person name="Rokhsar D.S."/>
            <person name="Dawson S.C."/>
        </authorList>
    </citation>
    <scope>NUCLEOTIDE SEQUENCE [LARGE SCALE GENOMIC DNA]</scope>
    <source>
        <strain evidence="2 3">NEG-M</strain>
    </source>
</reference>
<dbReference type="OrthoDB" id="10372004at2759"/>
<dbReference type="OMA" id="NGETFYK"/>
<dbReference type="InParanoid" id="D2V559"/>
<feature type="region of interest" description="Disordered" evidence="1">
    <location>
        <begin position="285"/>
        <end position="306"/>
    </location>
</feature>
<feature type="region of interest" description="Disordered" evidence="1">
    <location>
        <begin position="1220"/>
        <end position="1245"/>
    </location>
</feature>